<protein>
    <submittedName>
        <fullName evidence="1">Uncharacterized protein</fullName>
    </submittedName>
</protein>
<evidence type="ECO:0000313" key="1">
    <source>
        <dbReference type="EMBL" id="PIL21816.1"/>
    </source>
</evidence>
<evidence type="ECO:0000313" key="2">
    <source>
        <dbReference type="Proteomes" id="UP000231259"/>
    </source>
</evidence>
<dbReference type="Proteomes" id="UP000231259">
    <property type="component" value="Unassembled WGS sequence"/>
</dbReference>
<sequence>MGVSAHHNFFIGTSRLAFAFTRILLTLLRFEMANYWISNKFFFAQAVFFAPFTRAGKDSRWDRQNPAGSRRVFGFFEGGKTKNAARIGAAFW</sequence>
<comment type="caution">
    <text evidence="1">The sequence shown here is derived from an EMBL/GenBank/DDBJ whole genome shotgun (WGS) entry which is preliminary data.</text>
</comment>
<proteinExistence type="predicted"/>
<name>A0A2G8RJN3_9RHOB</name>
<reference evidence="1 2" key="1">
    <citation type="submission" date="2013-09" db="EMBL/GenBank/DDBJ databases">
        <title>Genome sequencing of Phaeobacter antarcticus sp. nov. SM1211.</title>
        <authorList>
            <person name="Zhang X.-Y."/>
            <person name="Liu C."/>
            <person name="Chen X.-L."/>
            <person name="Xie B.-B."/>
            <person name="Qin Q.-L."/>
            <person name="Rong J.-C."/>
            <person name="Zhang Y.-Z."/>
        </authorList>
    </citation>
    <scope>NUCLEOTIDE SEQUENCE [LARGE SCALE GENOMIC DNA]</scope>
    <source>
        <strain evidence="1 2">SM1211</strain>
    </source>
</reference>
<organism evidence="1 2">
    <name type="scientific">Puniceibacterium antarcticum</name>
    <dbReference type="NCBI Taxonomy" id="1206336"/>
    <lineage>
        <taxon>Bacteria</taxon>
        <taxon>Pseudomonadati</taxon>
        <taxon>Pseudomonadota</taxon>
        <taxon>Alphaproteobacteria</taxon>
        <taxon>Rhodobacterales</taxon>
        <taxon>Paracoccaceae</taxon>
        <taxon>Puniceibacterium</taxon>
    </lineage>
</organism>
<accession>A0A2G8RJN3</accession>
<gene>
    <name evidence="1" type="ORF">P775_02250</name>
</gene>
<dbReference type="EMBL" id="AWWI01000021">
    <property type="protein sequence ID" value="PIL21816.1"/>
    <property type="molecule type" value="Genomic_DNA"/>
</dbReference>
<keyword evidence="2" id="KW-1185">Reference proteome</keyword>
<dbReference type="AlphaFoldDB" id="A0A2G8RJN3"/>